<evidence type="ECO:0000256" key="1">
    <source>
        <dbReference type="ARBA" id="ARBA00004651"/>
    </source>
</evidence>
<reference evidence="9" key="1">
    <citation type="submission" date="2016-10" db="EMBL/GenBank/DDBJ databases">
        <authorList>
            <person name="Varghese N."/>
            <person name="Submissions S."/>
        </authorList>
    </citation>
    <scope>NUCLEOTIDE SEQUENCE [LARGE SCALE GENOMIC DNA]</scope>
    <source>
        <strain evidence="9">DSM 23676</strain>
    </source>
</reference>
<dbReference type="Proteomes" id="UP000199597">
    <property type="component" value="Chromosome I"/>
</dbReference>
<feature type="transmembrane region" description="Helical" evidence="6">
    <location>
        <begin position="7"/>
        <end position="31"/>
    </location>
</feature>
<comment type="subcellular location">
    <subcellularLocation>
        <location evidence="1">Cell membrane</location>
        <topology evidence="1">Multi-pass membrane protein</topology>
    </subcellularLocation>
</comment>
<evidence type="ECO:0000256" key="3">
    <source>
        <dbReference type="ARBA" id="ARBA00022692"/>
    </source>
</evidence>
<feature type="domain" description="Cardiolipin synthase N-terminal" evidence="7">
    <location>
        <begin position="21"/>
        <end position="67"/>
    </location>
</feature>
<evidence type="ECO:0000256" key="5">
    <source>
        <dbReference type="ARBA" id="ARBA00023136"/>
    </source>
</evidence>
<evidence type="ECO:0000256" key="4">
    <source>
        <dbReference type="ARBA" id="ARBA00022989"/>
    </source>
</evidence>
<proteinExistence type="predicted"/>
<evidence type="ECO:0000259" key="7">
    <source>
        <dbReference type="Pfam" id="PF13396"/>
    </source>
</evidence>
<dbReference type="InterPro" id="IPR027379">
    <property type="entry name" value="CLS_N"/>
</dbReference>
<dbReference type="OrthoDB" id="7596142at2"/>
<dbReference type="GO" id="GO:0005886">
    <property type="term" value="C:plasma membrane"/>
    <property type="evidence" value="ECO:0007669"/>
    <property type="project" value="UniProtKB-SubCell"/>
</dbReference>
<dbReference type="AlphaFoldDB" id="A0A1H1WB72"/>
<organism evidence="8 9">
    <name type="scientific">Brevibacterium siliguriense</name>
    <dbReference type="NCBI Taxonomy" id="1136497"/>
    <lineage>
        <taxon>Bacteria</taxon>
        <taxon>Bacillati</taxon>
        <taxon>Actinomycetota</taxon>
        <taxon>Actinomycetes</taxon>
        <taxon>Micrococcales</taxon>
        <taxon>Brevibacteriaceae</taxon>
        <taxon>Brevibacterium</taxon>
    </lineage>
</organism>
<evidence type="ECO:0000313" key="9">
    <source>
        <dbReference type="Proteomes" id="UP000199597"/>
    </source>
</evidence>
<dbReference type="RefSeq" id="WP_092015371.1">
    <property type="nucleotide sequence ID" value="NZ_LT629766.1"/>
</dbReference>
<keyword evidence="2" id="KW-1003">Cell membrane</keyword>
<keyword evidence="9" id="KW-1185">Reference proteome</keyword>
<sequence>MEFWSNFWSIIWWFILAFVFIAYLMALFSIITDVFRDRSLSGWDKALWILFLLLVPFITALVYLIFRGNSMADRRDADAQRAAEAANAYIRQAAGKSPADEIEKATALLESGRITSEEFHQIKAKALG</sequence>
<keyword evidence="5 6" id="KW-0472">Membrane</keyword>
<evidence type="ECO:0000256" key="2">
    <source>
        <dbReference type="ARBA" id="ARBA00022475"/>
    </source>
</evidence>
<protein>
    <submittedName>
        <fullName evidence="8">Phospholipase_D-nuclease N-terminal</fullName>
    </submittedName>
</protein>
<dbReference type="Pfam" id="PF13396">
    <property type="entry name" value="PLDc_N"/>
    <property type="match status" value="1"/>
</dbReference>
<dbReference type="STRING" id="1136497.SAMN04489752_2920"/>
<keyword evidence="3 6" id="KW-0812">Transmembrane</keyword>
<dbReference type="EMBL" id="LT629766">
    <property type="protein sequence ID" value="SDS94363.1"/>
    <property type="molecule type" value="Genomic_DNA"/>
</dbReference>
<accession>A0A1H1WB72</accession>
<evidence type="ECO:0000256" key="6">
    <source>
        <dbReference type="SAM" id="Phobius"/>
    </source>
</evidence>
<feature type="transmembrane region" description="Helical" evidence="6">
    <location>
        <begin position="46"/>
        <end position="66"/>
    </location>
</feature>
<gene>
    <name evidence="8" type="ORF">SAMN04489752_2920</name>
</gene>
<evidence type="ECO:0000313" key="8">
    <source>
        <dbReference type="EMBL" id="SDS94363.1"/>
    </source>
</evidence>
<keyword evidence="4 6" id="KW-1133">Transmembrane helix</keyword>
<name>A0A1H1WB72_9MICO</name>